<dbReference type="PANTHER" id="PTHR23079">
    <property type="entry name" value="RNA-DEPENDENT RNA POLYMERASE"/>
    <property type="match status" value="1"/>
</dbReference>
<evidence type="ECO:0000259" key="3">
    <source>
        <dbReference type="Pfam" id="PF05183"/>
    </source>
</evidence>
<feature type="region of interest" description="Disordered" evidence="2">
    <location>
        <begin position="819"/>
        <end position="863"/>
    </location>
</feature>
<feature type="region of interest" description="Disordered" evidence="2">
    <location>
        <begin position="742"/>
        <end position="805"/>
    </location>
</feature>
<comment type="similarity">
    <text evidence="1">Belongs to the RdRP family.</text>
</comment>
<name>A0AAD7A126_9AGAR</name>
<dbReference type="GO" id="GO:0031380">
    <property type="term" value="C:nuclear RNA-directed RNA polymerase complex"/>
    <property type="evidence" value="ECO:0007669"/>
    <property type="project" value="TreeGrafter"/>
</dbReference>
<evidence type="ECO:0000313" key="4">
    <source>
        <dbReference type="EMBL" id="KAJ7347376.1"/>
    </source>
</evidence>
<dbReference type="EMBL" id="JARIHO010000019">
    <property type="protein sequence ID" value="KAJ7347376.1"/>
    <property type="molecule type" value="Genomic_DNA"/>
</dbReference>
<dbReference type="GO" id="GO:0003723">
    <property type="term" value="F:RNA binding"/>
    <property type="evidence" value="ECO:0007669"/>
    <property type="project" value="UniProtKB-KW"/>
</dbReference>
<dbReference type="GO" id="GO:0030422">
    <property type="term" value="P:siRNA processing"/>
    <property type="evidence" value="ECO:0007669"/>
    <property type="project" value="TreeGrafter"/>
</dbReference>
<reference evidence="4" key="1">
    <citation type="submission" date="2023-03" db="EMBL/GenBank/DDBJ databases">
        <title>Massive genome expansion in bonnet fungi (Mycena s.s.) driven by repeated elements and novel gene families across ecological guilds.</title>
        <authorList>
            <consortium name="Lawrence Berkeley National Laboratory"/>
            <person name="Harder C.B."/>
            <person name="Miyauchi S."/>
            <person name="Viragh M."/>
            <person name="Kuo A."/>
            <person name="Thoen E."/>
            <person name="Andreopoulos B."/>
            <person name="Lu D."/>
            <person name="Skrede I."/>
            <person name="Drula E."/>
            <person name="Henrissat B."/>
            <person name="Morin E."/>
            <person name="Kohler A."/>
            <person name="Barry K."/>
            <person name="LaButti K."/>
            <person name="Morin E."/>
            <person name="Salamov A."/>
            <person name="Lipzen A."/>
            <person name="Mereny Z."/>
            <person name="Hegedus B."/>
            <person name="Baldrian P."/>
            <person name="Stursova M."/>
            <person name="Weitz H."/>
            <person name="Taylor A."/>
            <person name="Grigoriev I.V."/>
            <person name="Nagy L.G."/>
            <person name="Martin F."/>
            <person name="Kauserud H."/>
        </authorList>
    </citation>
    <scope>NUCLEOTIDE SEQUENCE</scope>
    <source>
        <strain evidence="4">CBHHK002</strain>
    </source>
</reference>
<dbReference type="GO" id="GO:0003968">
    <property type="term" value="F:RNA-directed RNA polymerase activity"/>
    <property type="evidence" value="ECO:0007669"/>
    <property type="project" value="UniProtKB-KW"/>
</dbReference>
<proteinExistence type="inferred from homology"/>
<accession>A0AAD7A126</accession>
<keyword evidence="1" id="KW-0548">Nucleotidyltransferase</keyword>
<comment type="caution">
    <text evidence="4">The sequence shown here is derived from an EMBL/GenBank/DDBJ whole genome shotgun (WGS) entry which is preliminary data.</text>
</comment>
<dbReference type="InterPro" id="IPR057596">
    <property type="entry name" value="RDRP_core"/>
</dbReference>
<protein>
    <recommendedName>
        <fullName evidence="1">RNA-dependent RNA polymerase</fullName>
        <ecNumber evidence="1">2.7.7.48</ecNumber>
    </recommendedName>
</protein>
<dbReference type="EC" id="2.7.7.48" evidence="1"/>
<comment type="catalytic activity">
    <reaction evidence="1">
        <text>RNA(n) + a ribonucleoside 5'-triphosphate = RNA(n+1) + diphosphate</text>
        <dbReference type="Rhea" id="RHEA:21248"/>
        <dbReference type="Rhea" id="RHEA-COMP:14527"/>
        <dbReference type="Rhea" id="RHEA-COMP:17342"/>
        <dbReference type="ChEBI" id="CHEBI:33019"/>
        <dbReference type="ChEBI" id="CHEBI:61557"/>
        <dbReference type="ChEBI" id="CHEBI:140395"/>
        <dbReference type="EC" id="2.7.7.48"/>
    </reaction>
</comment>
<evidence type="ECO:0000256" key="1">
    <source>
        <dbReference type="RuleBase" id="RU363098"/>
    </source>
</evidence>
<keyword evidence="1" id="KW-0808">Transferase</keyword>
<keyword evidence="1" id="KW-0694">RNA-binding</keyword>
<gene>
    <name evidence="4" type="ORF">DFH08DRAFT_867846</name>
</gene>
<dbReference type="Proteomes" id="UP001218218">
    <property type="component" value="Unassembled WGS sequence"/>
</dbReference>
<organism evidence="4 5">
    <name type="scientific">Mycena albidolilacea</name>
    <dbReference type="NCBI Taxonomy" id="1033008"/>
    <lineage>
        <taxon>Eukaryota</taxon>
        <taxon>Fungi</taxon>
        <taxon>Dikarya</taxon>
        <taxon>Basidiomycota</taxon>
        <taxon>Agaricomycotina</taxon>
        <taxon>Agaricomycetes</taxon>
        <taxon>Agaricomycetidae</taxon>
        <taxon>Agaricales</taxon>
        <taxon>Marasmiineae</taxon>
        <taxon>Mycenaceae</taxon>
        <taxon>Mycena</taxon>
    </lineage>
</organism>
<dbReference type="InterPro" id="IPR007855">
    <property type="entry name" value="RDRP"/>
</dbReference>
<dbReference type="AlphaFoldDB" id="A0AAD7A126"/>
<feature type="domain" description="RDRP core" evidence="3">
    <location>
        <begin position="41"/>
        <end position="548"/>
    </location>
</feature>
<evidence type="ECO:0000256" key="2">
    <source>
        <dbReference type="SAM" id="MobiDB-lite"/>
    </source>
</evidence>
<keyword evidence="5" id="KW-1185">Reference proteome</keyword>
<sequence>MPDQTFLAKHRVPFIGLQIDFSGGGKFGLKEYYGHESRATRLVGDSMRFMTVSFAKGSPEPQIKTWLQQITEPGEGIVVDDNKYVFLGFTESHLKAGNLLFFREGADFTVETFIQSLGDLPAVYVQSGYGTYAARKGLSFSSTVATEEIDPSGMIVLPDLVAEDGSITSDGCGLIRASDLARICGLLDVSPETTVLQVRLGGFKGVLTRCPDGLFDQIPGCSNKKIAWRRSMKKYEGGPQVLEVQDVSRLPKSGRLNKQFIVLLLTRGIPPSVFDELLQMQLDEIDKITTDREKALACVGGEIDAEGDSFFQDLKEMLLAGHDITEPYLATLLCRFQNTTRKKLRDKLQIPVKDSSYMFGVVDHCGVLKEGEVYINIRGPRVGPVAVMRNPAYDPAGIRVLEAVNKPELKHLTNCIVFSASGTHSETDRMGGGDLDGDQYYVISNPQLIPEPAPPPALRPKKIARRTITIAGHTHTISSPVQRNMDKRTDAISTFMEHRYNSVVGKMSNAWKDLVGATPELANNAECKALVPLIEDALDAVKSGSGLKRIKDDFWRVKNRIEARVVDNGWVNPLEALANQVPAPIPENMNFTPDPDLVLKAEVNGEEWEGLVRQAKVEIKKYNDGLKSTIDADKEIKGSGFDAEKRTEIFKAETIAQHFAGFDNILVDTRKYLLKASVWYVVGYEKNKQSFAWLGARWLNFIKARRTGVVPVSVGARSTPLVPQHKMPAFKLTTKIEITDSALSSPSRASTLPSTRAASPEFNSPIGARNTPERPQPAERVVEPEPELDPRAGSVSPQSGLPHAQPLVRAESGDTLVESEPDVGVNQTQNSRAPSPTSSTRTNTARRKAVVSPSPSDPSRSSHKHQHCAYLIRSRLPNVFVCSCGPLSPSAELG</sequence>
<keyword evidence="1" id="KW-0696">RNA-directed RNA polymerase</keyword>
<feature type="compositionally biased region" description="Polar residues" evidence="2">
    <location>
        <begin position="742"/>
        <end position="757"/>
    </location>
</feature>
<feature type="compositionally biased region" description="Low complexity" evidence="2">
    <location>
        <begin position="830"/>
        <end position="843"/>
    </location>
</feature>
<evidence type="ECO:0000313" key="5">
    <source>
        <dbReference type="Proteomes" id="UP001218218"/>
    </source>
</evidence>
<dbReference type="Pfam" id="PF05183">
    <property type="entry name" value="RdRP"/>
    <property type="match status" value="1"/>
</dbReference>
<dbReference type="PANTHER" id="PTHR23079:SF55">
    <property type="entry name" value="RNA-DIRECTED RNA POLYMERASE"/>
    <property type="match status" value="1"/>
</dbReference>